<accession>A0ABU5KI28</accession>
<dbReference type="RefSeq" id="WP_322419836.1">
    <property type="nucleotide sequence ID" value="NZ_JAXQNN010000001.1"/>
</dbReference>
<keyword evidence="1" id="KW-0812">Transmembrane</keyword>
<reference evidence="2 3" key="1">
    <citation type="submission" date="2023-12" db="EMBL/GenBank/DDBJ databases">
        <title>Jeotgalibacillus haloalkaliphilus sp. nov., a novel salt-tolerant bacteria, isolated from the estuary of the Fenhe River into the Yellow River.</title>
        <authorList>
            <person name="Li Y."/>
        </authorList>
    </citation>
    <scope>NUCLEOTIDE SEQUENCE [LARGE SCALE GENOMIC DNA]</scope>
    <source>
        <strain evidence="2 3">HH7-29</strain>
    </source>
</reference>
<sequence length="147" mass="16646">MKSVNRNLLSGVLFGLGLIVFMDEVVFHQLLQWHHFYDKSTTFAGIASDGLLNSFGFFSAVFGLFMLADLGKRQVLHWKRWIGGAFLGAGGFQLYDGIIHHKLLQLHQIRYQVDILPYDMVWNISAFLMLLTGAVIVSNARRKSQVS</sequence>
<keyword evidence="1" id="KW-0472">Membrane</keyword>
<keyword evidence="1" id="KW-1133">Transmembrane helix</keyword>
<proteinExistence type="predicted"/>
<organism evidence="2 3">
    <name type="scientific">Jeotgalibacillus haloalkalitolerans</name>
    <dbReference type="NCBI Taxonomy" id="3104292"/>
    <lineage>
        <taxon>Bacteria</taxon>
        <taxon>Bacillati</taxon>
        <taxon>Bacillota</taxon>
        <taxon>Bacilli</taxon>
        <taxon>Bacillales</taxon>
        <taxon>Caryophanaceae</taxon>
        <taxon>Jeotgalibacillus</taxon>
    </lineage>
</organism>
<evidence type="ECO:0000313" key="2">
    <source>
        <dbReference type="EMBL" id="MDZ5710804.1"/>
    </source>
</evidence>
<dbReference type="EMBL" id="JAXQNN010000001">
    <property type="protein sequence ID" value="MDZ5710804.1"/>
    <property type="molecule type" value="Genomic_DNA"/>
</dbReference>
<gene>
    <name evidence="2" type="ORF">UFB30_01165</name>
</gene>
<evidence type="ECO:0000313" key="3">
    <source>
        <dbReference type="Proteomes" id="UP001292084"/>
    </source>
</evidence>
<dbReference type="InterPro" id="IPR018719">
    <property type="entry name" value="DUF2243_membrane"/>
</dbReference>
<evidence type="ECO:0000256" key="1">
    <source>
        <dbReference type="SAM" id="Phobius"/>
    </source>
</evidence>
<dbReference type="Pfam" id="PF10002">
    <property type="entry name" value="DUF2243"/>
    <property type="match status" value="1"/>
</dbReference>
<name>A0ABU5KI28_9BACL</name>
<feature type="transmembrane region" description="Helical" evidence="1">
    <location>
        <begin position="80"/>
        <end position="100"/>
    </location>
</feature>
<feature type="transmembrane region" description="Helical" evidence="1">
    <location>
        <begin position="120"/>
        <end position="140"/>
    </location>
</feature>
<protein>
    <submittedName>
        <fullName evidence="2">DUF2243 domain-containing protein</fullName>
    </submittedName>
</protein>
<comment type="caution">
    <text evidence="2">The sequence shown here is derived from an EMBL/GenBank/DDBJ whole genome shotgun (WGS) entry which is preliminary data.</text>
</comment>
<feature type="transmembrane region" description="Helical" evidence="1">
    <location>
        <begin position="46"/>
        <end position="68"/>
    </location>
</feature>
<dbReference type="Proteomes" id="UP001292084">
    <property type="component" value="Unassembled WGS sequence"/>
</dbReference>
<keyword evidence="3" id="KW-1185">Reference proteome</keyword>